<evidence type="ECO:0000256" key="8">
    <source>
        <dbReference type="HAMAP-Rule" id="MF_00105"/>
    </source>
</evidence>
<feature type="coiled-coil region" evidence="8">
    <location>
        <begin position="7"/>
        <end position="70"/>
    </location>
</feature>
<dbReference type="InterPro" id="IPR036805">
    <property type="entry name" value="Tscrpt_elong_fac_GreA/B_N_sf"/>
</dbReference>
<dbReference type="InterPro" id="IPR028624">
    <property type="entry name" value="Tscrpt_elong_fac_GreA/B"/>
</dbReference>
<dbReference type="RefSeq" id="WP_068279378.1">
    <property type="nucleotide sequence ID" value="NZ_CP014873.1"/>
</dbReference>
<comment type="similarity">
    <text evidence="1 8">Belongs to the GreA/GreB family.</text>
</comment>
<dbReference type="EMBL" id="CP014873">
    <property type="protein sequence ID" value="ANK61910.1"/>
    <property type="molecule type" value="Genomic_DNA"/>
</dbReference>
<evidence type="ECO:0000256" key="3">
    <source>
        <dbReference type="ARBA" id="ARBA00023015"/>
    </source>
</evidence>
<dbReference type="Pfam" id="PF01272">
    <property type="entry name" value="GreA_GreB"/>
    <property type="match status" value="1"/>
</dbReference>
<organism evidence="11 12">
    <name type="scientific">Loigolactobacillus backii</name>
    <dbReference type="NCBI Taxonomy" id="375175"/>
    <lineage>
        <taxon>Bacteria</taxon>
        <taxon>Bacillati</taxon>
        <taxon>Bacillota</taxon>
        <taxon>Bacilli</taxon>
        <taxon>Lactobacillales</taxon>
        <taxon>Lactobacillaceae</taxon>
        <taxon>Loigolactobacillus</taxon>
    </lineage>
</organism>
<name>A0A192H0N0_9LACO</name>
<feature type="domain" description="Transcription elongation factor GreA/GreB C-terminal" evidence="9">
    <location>
        <begin position="81"/>
        <end position="157"/>
    </location>
</feature>
<dbReference type="Gene3D" id="1.10.287.180">
    <property type="entry name" value="Transcription elongation factor, GreA/GreB, N-terminal domain"/>
    <property type="match status" value="1"/>
</dbReference>
<dbReference type="STRING" id="375175.AYR53_03480"/>
<evidence type="ECO:0000256" key="4">
    <source>
        <dbReference type="ARBA" id="ARBA00023125"/>
    </source>
</evidence>
<dbReference type="InterPro" id="IPR036953">
    <property type="entry name" value="GreA/GreB_C_sf"/>
</dbReference>
<evidence type="ECO:0000313" key="11">
    <source>
        <dbReference type="EMBL" id="ANK61910.1"/>
    </source>
</evidence>
<dbReference type="GO" id="GO:0003746">
    <property type="term" value="F:translation elongation factor activity"/>
    <property type="evidence" value="ECO:0007669"/>
    <property type="project" value="UniProtKB-KW"/>
</dbReference>
<keyword evidence="11" id="KW-0251">Elongation factor</keyword>
<sequence>MPQPYLNQMTQNGYQQIEDKIETLKKQRPERIRILQAARALGDLSENAEYSAAKRDLRHLESQLRFLDKQLQYAEIVAPKSTDKIELGKSVTIQFLDDNSEETFLIVGKQEAEMAEVTQNKLSFASPIGKALLNKSAGTTVTVQAPASSYQVKIIKVD</sequence>
<dbReference type="PROSITE" id="PS00829">
    <property type="entry name" value="GREAB_1"/>
    <property type="match status" value="1"/>
</dbReference>
<feature type="domain" description="Transcription elongation factor GreA/GreB N-terminal" evidence="10">
    <location>
        <begin position="8"/>
        <end position="76"/>
    </location>
</feature>
<dbReference type="GO" id="GO:0070063">
    <property type="term" value="F:RNA polymerase binding"/>
    <property type="evidence" value="ECO:0007669"/>
    <property type="project" value="InterPro"/>
</dbReference>
<dbReference type="NCBIfam" id="NF001263">
    <property type="entry name" value="PRK00226.1-4"/>
    <property type="match status" value="1"/>
</dbReference>
<evidence type="ECO:0000256" key="5">
    <source>
        <dbReference type="ARBA" id="ARBA00023163"/>
    </source>
</evidence>
<dbReference type="PIRSF" id="PIRSF006092">
    <property type="entry name" value="GreA_GreB"/>
    <property type="match status" value="1"/>
</dbReference>
<evidence type="ECO:0000256" key="2">
    <source>
        <dbReference type="ARBA" id="ARBA00013729"/>
    </source>
</evidence>
<keyword evidence="12" id="KW-1185">Reference proteome</keyword>
<dbReference type="InterPro" id="IPR018151">
    <property type="entry name" value="TF_GreA/GreB_CS"/>
</dbReference>
<dbReference type="GO" id="GO:0006354">
    <property type="term" value="P:DNA-templated transcription elongation"/>
    <property type="evidence" value="ECO:0007669"/>
    <property type="project" value="TreeGrafter"/>
</dbReference>
<dbReference type="PANTHER" id="PTHR30437">
    <property type="entry name" value="TRANSCRIPTION ELONGATION FACTOR GREA"/>
    <property type="match status" value="1"/>
</dbReference>
<dbReference type="InterPro" id="IPR001437">
    <property type="entry name" value="Tscrpt_elong_fac_GreA/B_C"/>
</dbReference>
<keyword evidence="4 8" id="KW-0238">DNA-binding</keyword>
<reference evidence="11 12" key="1">
    <citation type="submission" date="2016-03" db="EMBL/GenBank/DDBJ databases">
        <title>Pediococcus and Lactobacillus from brewery environment - whole genome sequencing and assembly.</title>
        <authorList>
            <person name="Behr J."/>
            <person name="Geissler A.J."/>
            <person name="Vogel R.F."/>
        </authorList>
    </citation>
    <scope>NUCLEOTIDE SEQUENCE [LARGE SCALE GENOMIC DNA]</scope>
    <source>
        <strain evidence="11 12">TMW 1.1989</strain>
    </source>
</reference>
<keyword evidence="3 8" id="KW-0805">Transcription regulation</keyword>
<dbReference type="HAMAP" id="MF_00105">
    <property type="entry name" value="GreA_GreB"/>
    <property type="match status" value="1"/>
</dbReference>
<keyword evidence="11" id="KW-0648">Protein biosynthesis</keyword>
<evidence type="ECO:0000256" key="6">
    <source>
        <dbReference type="ARBA" id="ARBA00024916"/>
    </source>
</evidence>
<proteinExistence type="inferred from homology"/>
<dbReference type="OrthoDB" id="9808774at2"/>
<gene>
    <name evidence="8" type="primary">greA</name>
    <name evidence="11" type="ORF">AYR53_03480</name>
</gene>
<evidence type="ECO:0000259" key="10">
    <source>
        <dbReference type="Pfam" id="PF03449"/>
    </source>
</evidence>
<dbReference type="GO" id="GO:0032784">
    <property type="term" value="P:regulation of DNA-templated transcription elongation"/>
    <property type="evidence" value="ECO:0007669"/>
    <property type="project" value="UniProtKB-UniRule"/>
</dbReference>
<evidence type="ECO:0000259" key="9">
    <source>
        <dbReference type="Pfam" id="PF01272"/>
    </source>
</evidence>
<keyword evidence="8" id="KW-0175">Coiled coil</keyword>
<dbReference type="AlphaFoldDB" id="A0A192H0N0"/>
<dbReference type="Proteomes" id="UP000078582">
    <property type="component" value="Chromosome"/>
</dbReference>
<keyword evidence="5 8" id="KW-0804">Transcription</keyword>
<dbReference type="SUPFAM" id="SSF46557">
    <property type="entry name" value="GreA transcript cleavage protein, N-terminal domain"/>
    <property type="match status" value="1"/>
</dbReference>
<protein>
    <recommendedName>
        <fullName evidence="2 8">Transcription elongation factor GreA</fullName>
    </recommendedName>
    <alternativeName>
        <fullName evidence="7 8">Transcript cleavage factor GreA</fullName>
    </alternativeName>
</protein>
<dbReference type="InterPro" id="IPR022691">
    <property type="entry name" value="Tscrpt_elong_fac_GreA/B_N"/>
</dbReference>
<dbReference type="Pfam" id="PF03449">
    <property type="entry name" value="GreA_GreB_N"/>
    <property type="match status" value="1"/>
</dbReference>
<dbReference type="Gene3D" id="3.10.50.30">
    <property type="entry name" value="Transcription elongation factor, GreA/GreB, C-terminal domain"/>
    <property type="match status" value="1"/>
</dbReference>
<dbReference type="GeneID" id="42981302"/>
<accession>A0A192H0N0</accession>
<dbReference type="SUPFAM" id="SSF54534">
    <property type="entry name" value="FKBP-like"/>
    <property type="match status" value="1"/>
</dbReference>
<dbReference type="GO" id="GO:0003677">
    <property type="term" value="F:DNA binding"/>
    <property type="evidence" value="ECO:0007669"/>
    <property type="project" value="UniProtKB-UniRule"/>
</dbReference>
<dbReference type="PANTHER" id="PTHR30437:SF4">
    <property type="entry name" value="TRANSCRIPTION ELONGATION FACTOR GREA"/>
    <property type="match status" value="1"/>
</dbReference>
<comment type="function">
    <text evidence="6 8">Necessary for efficient RNA polymerase transcription elongation past template-encoded arresting sites. The arresting sites in DNA have the property of trapping a certain fraction of elongating RNA polymerases that pass through, resulting in locked ternary complexes. Cleavage of the nascent transcript by cleavage factors such as GreA or GreB allows the resumption of elongation from the new 3'terminus. GreA releases sequences of 2 to 3 nucleotides.</text>
</comment>
<evidence type="ECO:0000256" key="7">
    <source>
        <dbReference type="ARBA" id="ARBA00030776"/>
    </source>
</evidence>
<evidence type="ECO:0000313" key="12">
    <source>
        <dbReference type="Proteomes" id="UP000078582"/>
    </source>
</evidence>
<dbReference type="InterPro" id="IPR023459">
    <property type="entry name" value="Tscrpt_elong_fac_GreA/B_fam"/>
</dbReference>
<dbReference type="FunFam" id="1.10.287.180:FF:000001">
    <property type="entry name" value="Transcription elongation factor GreA"/>
    <property type="match status" value="1"/>
</dbReference>
<evidence type="ECO:0000256" key="1">
    <source>
        <dbReference type="ARBA" id="ARBA00008213"/>
    </source>
</evidence>